<organism evidence="1">
    <name type="scientific">Arundo donax</name>
    <name type="common">Giant reed</name>
    <name type="synonym">Donax arundinaceus</name>
    <dbReference type="NCBI Taxonomy" id="35708"/>
    <lineage>
        <taxon>Eukaryota</taxon>
        <taxon>Viridiplantae</taxon>
        <taxon>Streptophyta</taxon>
        <taxon>Embryophyta</taxon>
        <taxon>Tracheophyta</taxon>
        <taxon>Spermatophyta</taxon>
        <taxon>Magnoliopsida</taxon>
        <taxon>Liliopsida</taxon>
        <taxon>Poales</taxon>
        <taxon>Poaceae</taxon>
        <taxon>PACMAD clade</taxon>
        <taxon>Arundinoideae</taxon>
        <taxon>Arundineae</taxon>
        <taxon>Arundo</taxon>
    </lineage>
</organism>
<dbReference type="AlphaFoldDB" id="A0A0A9LXE1"/>
<dbReference type="EMBL" id="GBRH01276772">
    <property type="protein sequence ID" value="JAD21123.1"/>
    <property type="molecule type" value="Transcribed_RNA"/>
</dbReference>
<evidence type="ECO:0000313" key="1">
    <source>
        <dbReference type="EMBL" id="JAD21123.1"/>
    </source>
</evidence>
<protein>
    <submittedName>
        <fullName evidence="1">Uncharacterized protein</fullName>
    </submittedName>
</protein>
<name>A0A0A9LXE1_ARUDO</name>
<reference evidence="1" key="2">
    <citation type="journal article" date="2015" name="Data Brief">
        <title>Shoot transcriptome of the giant reed, Arundo donax.</title>
        <authorList>
            <person name="Barrero R.A."/>
            <person name="Guerrero F.D."/>
            <person name="Moolhuijzen P."/>
            <person name="Goolsby J.A."/>
            <person name="Tidwell J."/>
            <person name="Bellgard S.E."/>
            <person name="Bellgard M.I."/>
        </authorList>
    </citation>
    <scope>NUCLEOTIDE SEQUENCE</scope>
    <source>
        <tissue evidence="1">Shoot tissue taken approximately 20 cm above the soil surface</tissue>
    </source>
</reference>
<sequence>MFSPFAREKSWSPDGALVWTMITRDSMLLTVTNKFRSSLLLALLGYPILLEILQRLAVSSSSKAAMPFRP</sequence>
<accession>A0A0A9LXE1</accession>
<proteinExistence type="predicted"/>
<reference evidence="1" key="1">
    <citation type="submission" date="2014-09" db="EMBL/GenBank/DDBJ databases">
        <authorList>
            <person name="Magalhaes I.L.F."/>
            <person name="Oliveira U."/>
            <person name="Santos F.R."/>
            <person name="Vidigal T.H.D.A."/>
            <person name="Brescovit A.D."/>
            <person name="Santos A.J."/>
        </authorList>
    </citation>
    <scope>NUCLEOTIDE SEQUENCE</scope>
    <source>
        <tissue evidence="1">Shoot tissue taken approximately 20 cm above the soil surface</tissue>
    </source>
</reference>